<comment type="caution">
    <text evidence="1">The sequence shown here is derived from an EMBL/GenBank/DDBJ whole genome shotgun (WGS) entry which is preliminary data.</text>
</comment>
<reference evidence="1 2" key="1">
    <citation type="submission" date="2020-11" db="EMBL/GenBank/DDBJ databases">
        <title>Kefir isolates.</title>
        <authorList>
            <person name="Marcisauskas S."/>
            <person name="Kim Y."/>
            <person name="Blasche S."/>
        </authorList>
    </citation>
    <scope>NUCLEOTIDE SEQUENCE [LARGE SCALE GENOMIC DNA]</scope>
    <source>
        <strain evidence="1 2">OG2</strain>
    </source>
</reference>
<evidence type="ECO:0000313" key="2">
    <source>
        <dbReference type="Proteomes" id="UP000750334"/>
    </source>
</evidence>
<proteinExistence type="predicted"/>
<evidence type="ECO:0000313" key="1">
    <source>
        <dbReference type="EMBL" id="KAG0667940.1"/>
    </source>
</evidence>
<accession>A0A9P6W938</accession>
<organism evidence="1 2">
    <name type="scientific">Maudiozyma exigua</name>
    <name type="common">Yeast</name>
    <name type="synonym">Kazachstania exigua</name>
    <dbReference type="NCBI Taxonomy" id="34358"/>
    <lineage>
        <taxon>Eukaryota</taxon>
        <taxon>Fungi</taxon>
        <taxon>Dikarya</taxon>
        <taxon>Ascomycota</taxon>
        <taxon>Saccharomycotina</taxon>
        <taxon>Saccharomycetes</taxon>
        <taxon>Saccharomycetales</taxon>
        <taxon>Saccharomycetaceae</taxon>
        <taxon>Maudiozyma</taxon>
    </lineage>
</organism>
<dbReference type="Proteomes" id="UP000750334">
    <property type="component" value="Unassembled WGS sequence"/>
</dbReference>
<gene>
    <name evidence="1" type="ORF">C6P45_005215</name>
</gene>
<protein>
    <submittedName>
        <fullName evidence="1">Uncharacterized protein</fullName>
    </submittedName>
</protein>
<dbReference type="EMBL" id="PUHR01000086">
    <property type="protein sequence ID" value="KAG0667940.1"/>
    <property type="molecule type" value="Genomic_DNA"/>
</dbReference>
<dbReference type="SUPFAM" id="SSF75632">
    <property type="entry name" value="Cullin homology domain"/>
    <property type="match status" value="1"/>
</dbReference>
<dbReference type="OrthoDB" id="4045473at2759"/>
<dbReference type="InterPro" id="IPR036317">
    <property type="entry name" value="Cullin_homology_sf"/>
</dbReference>
<keyword evidence="2" id="KW-1185">Reference proteome</keyword>
<dbReference type="AlphaFoldDB" id="A0A9P6W938"/>
<name>A0A9P6W938_MAUEX</name>
<sequence>MSSETSELNINRVKDAWIKCISTIFDDNGVHVNDVIFKRLEHVSAKLTKNSTYHIGIFQDLILKLQSVLEEYSTLVGLEIFILVEFQEFLYRFKYEILPYFLVSDQCVAKISNSLENSFYDNMNINYVAIIKQIIYKLVTCTLDDIKVNVKLYTTTVFKTLNYNGIKYINSGIILSDSLDSAIKQILKESEGRIDFVEFIMTFQTVVNLIIVNFDIKERKFPSLLHICFGFNSEGALKKLLELLNDKKLKTATLESINRFCKTAKISDDRFVTLLLEHRPIEYTNDDWNGLLNRIDLVDTFEENPSRKMRTDQKNGNVQSYDDNDLDNDTLNTFINGNEMVHKDHTFKNFSTISKAVDKYKCTLRTKFRDSVEDIRGFHKGLSEVVDSYLDTVNKNNRSTSDDGIFDQTMYALLMVILNYTPDIKLFIGEYYAPRLLKRLLFSQSNISNNAINTNDFENILISILPKEPQDILASFIQKFAASMQNPVHIDDINCEFSGIFLQGSKYSFSLPMFEPIFPNTKFKDIWCANILDVEKTQLDMKFDKTMQIVEMTSPFLGTSGEEVKLILPMSAASILYCFNESNIQNITDFKLKLNITKNQETQLVRNMKLLMKYGLISKRGPLFTLRTAAIPLEWLDENHVVRLL</sequence>